<protein>
    <submittedName>
        <fullName evidence="3">Transmembrane protein, putative</fullName>
    </submittedName>
</protein>
<keyword evidence="5" id="KW-1185">Reference proteome</keyword>
<evidence type="ECO:0000256" key="2">
    <source>
        <dbReference type="SAM" id="Phobius"/>
    </source>
</evidence>
<dbReference type="Proteomes" id="UP000002051">
    <property type="component" value="Chromosome 3"/>
</dbReference>
<keyword evidence="2" id="KW-1133">Transmembrane helix</keyword>
<gene>
    <name evidence="3" type="ordered locus">MTR_3g093910</name>
</gene>
<dbReference type="HOGENOM" id="CLU_2375995_0_0_1"/>
<proteinExistence type="predicted"/>
<organism evidence="3 5">
    <name type="scientific">Medicago truncatula</name>
    <name type="common">Barrel medic</name>
    <name type="synonym">Medicago tribuloides</name>
    <dbReference type="NCBI Taxonomy" id="3880"/>
    <lineage>
        <taxon>Eukaryota</taxon>
        <taxon>Viridiplantae</taxon>
        <taxon>Streptophyta</taxon>
        <taxon>Embryophyta</taxon>
        <taxon>Tracheophyta</taxon>
        <taxon>Spermatophyta</taxon>
        <taxon>Magnoliopsida</taxon>
        <taxon>eudicotyledons</taxon>
        <taxon>Gunneridae</taxon>
        <taxon>Pentapetalae</taxon>
        <taxon>rosids</taxon>
        <taxon>fabids</taxon>
        <taxon>Fabales</taxon>
        <taxon>Fabaceae</taxon>
        <taxon>Papilionoideae</taxon>
        <taxon>50 kb inversion clade</taxon>
        <taxon>NPAAA clade</taxon>
        <taxon>Hologalegina</taxon>
        <taxon>IRL clade</taxon>
        <taxon>Trifolieae</taxon>
        <taxon>Medicago</taxon>
    </lineage>
</organism>
<keyword evidence="2" id="KW-0472">Membrane</keyword>
<dbReference type="AlphaFoldDB" id="A0A072VBH4"/>
<evidence type="ECO:0000313" key="5">
    <source>
        <dbReference type="Proteomes" id="UP000002051"/>
    </source>
</evidence>
<evidence type="ECO:0000313" key="3">
    <source>
        <dbReference type="EMBL" id="KEH35535.1"/>
    </source>
</evidence>
<sequence length="95" mass="10908">MVMKGPRSKSQNTGNVWSPPNCDFQKQSGRVEENLTQLWSLCVYWSILPLAAVGFTAIYSCRVPIENMVFRLFDRIASKLPRKSEEEKSRIKTLV</sequence>
<name>A0A072VBH4_MEDTR</name>
<feature type="transmembrane region" description="Helical" evidence="2">
    <location>
        <begin position="38"/>
        <end position="61"/>
    </location>
</feature>
<evidence type="ECO:0000256" key="1">
    <source>
        <dbReference type="SAM" id="MobiDB-lite"/>
    </source>
</evidence>
<accession>A0A072VBH4</accession>
<reference evidence="3 5" key="2">
    <citation type="journal article" date="2014" name="BMC Genomics">
        <title>An improved genome release (version Mt4.0) for the model legume Medicago truncatula.</title>
        <authorList>
            <person name="Tang H."/>
            <person name="Krishnakumar V."/>
            <person name="Bidwell S."/>
            <person name="Rosen B."/>
            <person name="Chan A."/>
            <person name="Zhou S."/>
            <person name="Gentzbittel L."/>
            <person name="Childs K.L."/>
            <person name="Yandell M."/>
            <person name="Gundlach H."/>
            <person name="Mayer K.F."/>
            <person name="Schwartz D.C."/>
            <person name="Town C.D."/>
        </authorList>
    </citation>
    <scope>GENOME REANNOTATION</scope>
    <source>
        <strain evidence="3">A17</strain>
        <strain evidence="4 5">cv. Jemalong A17</strain>
    </source>
</reference>
<feature type="region of interest" description="Disordered" evidence="1">
    <location>
        <begin position="1"/>
        <end position="21"/>
    </location>
</feature>
<reference evidence="4" key="3">
    <citation type="submission" date="2015-04" db="UniProtKB">
        <authorList>
            <consortium name="EnsemblPlants"/>
        </authorList>
    </citation>
    <scope>IDENTIFICATION</scope>
    <source>
        <strain evidence="4">cv. Jemalong A17</strain>
    </source>
</reference>
<dbReference type="EnsemblPlants" id="KEH35535">
    <property type="protein sequence ID" value="KEH35535"/>
    <property type="gene ID" value="MTR_3g093910"/>
</dbReference>
<feature type="compositionally biased region" description="Polar residues" evidence="1">
    <location>
        <begin position="8"/>
        <end position="21"/>
    </location>
</feature>
<keyword evidence="2 3" id="KW-0812">Transmembrane</keyword>
<reference evidence="3 5" key="1">
    <citation type="journal article" date="2011" name="Nature">
        <title>The Medicago genome provides insight into the evolution of rhizobial symbioses.</title>
        <authorList>
            <person name="Young N.D."/>
            <person name="Debelle F."/>
            <person name="Oldroyd G.E."/>
            <person name="Geurts R."/>
            <person name="Cannon S.B."/>
            <person name="Udvardi M.K."/>
            <person name="Benedito V.A."/>
            <person name="Mayer K.F."/>
            <person name="Gouzy J."/>
            <person name="Schoof H."/>
            <person name="Van de Peer Y."/>
            <person name="Proost S."/>
            <person name="Cook D.R."/>
            <person name="Meyers B.C."/>
            <person name="Spannagl M."/>
            <person name="Cheung F."/>
            <person name="De Mita S."/>
            <person name="Krishnakumar V."/>
            <person name="Gundlach H."/>
            <person name="Zhou S."/>
            <person name="Mudge J."/>
            <person name="Bharti A.K."/>
            <person name="Murray J.D."/>
            <person name="Naoumkina M.A."/>
            <person name="Rosen B."/>
            <person name="Silverstein K.A."/>
            <person name="Tang H."/>
            <person name="Rombauts S."/>
            <person name="Zhao P.X."/>
            <person name="Zhou P."/>
            <person name="Barbe V."/>
            <person name="Bardou P."/>
            <person name="Bechner M."/>
            <person name="Bellec A."/>
            <person name="Berger A."/>
            <person name="Berges H."/>
            <person name="Bidwell S."/>
            <person name="Bisseling T."/>
            <person name="Choisne N."/>
            <person name="Couloux A."/>
            <person name="Denny R."/>
            <person name="Deshpande S."/>
            <person name="Dai X."/>
            <person name="Doyle J.J."/>
            <person name="Dudez A.M."/>
            <person name="Farmer A.D."/>
            <person name="Fouteau S."/>
            <person name="Franken C."/>
            <person name="Gibelin C."/>
            <person name="Gish J."/>
            <person name="Goldstein S."/>
            <person name="Gonzalez A.J."/>
            <person name="Green P.J."/>
            <person name="Hallab A."/>
            <person name="Hartog M."/>
            <person name="Hua A."/>
            <person name="Humphray S.J."/>
            <person name="Jeong D.H."/>
            <person name="Jing Y."/>
            <person name="Jocker A."/>
            <person name="Kenton S.M."/>
            <person name="Kim D.J."/>
            <person name="Klee K."/>
            <person name="Lai H."/>
            <person name="Lang C."/>
            <person name="Lin S."/>
            <person name="Macmil S.L."/>
            <person name="Magdelenat G."/>
            <person name="Matthews L."/>
            <person name="McCorrison J."/>
            <person name="Monaghan E.L."/>
            <person name="Mun J.H."/>
            <person name="Najar F.Z."/>
            <person name="Nicholson C."/>
            <person name="Noirot C."/>
            <person name="O'Bleness M."/>
            <person name="Paule C.R."/>
            <person name="Poulain J."/>
            <person name="Prion F."/>
            <person name="Qin B."/>
            <person name="Qu C."/>
            <person name="Retzel E.F."/>
            <person name="Riddle C."/>
            <person name="Sallet E."/>
            <person name="Samain S."/>
            <person name="Samson N."/>
            <person name="Sanders I."/>
            <person name="Saurat O."/>
            <person name="Scarpelli C."/>
            <person name="Schiex T."/>
            <person name="Segurens B."/>
            <person name="Severin A.J."/>
            <person name="Sherrier D.J."/>
            <person name="Shi R."/>
            <person name="Sims S."/>
            <person name="Singer S.R."/>
            <person name="Sinharoy S."/>
            <person name="Sterck L."/>
            <person name="Viollet A."/>
            <person name="Wang B.B."/>
            <person name="Wang K."/>
            <person name="Wang M."/>
            <person name="Wang X."/>
            <person name="Warfsmann J."/>
            <person name="Weissenbach J."/>
            <person name="White D.D."/>
            <person name="White J.D."/>
            <person name="Wiley G.B."/>
            <person name="Wincker P."/>
            <person name="Xing Y."/>
            <person name="Yang L."/>
            <person name="Yao Z."/>
            <person name="Ying F."/>
            <person name="Zhai J."/>
            <person name="Zhou L."/>
            <person name="Zuber A."/>
            <person name="Denarie J."/>
            <person name="Dixon R.A."/>
            <person name="May G.D."/>
            <person name="Schwartz D.C."/>
            <person name="Rogers J."/>
            <person name="Quetier F."/>
            <person name="Town C.D."/>
            <person name="Roe B.A."/>
        </authorList>
    </citation>
    <scope>NUCLEOTIDE SEQUENCE [LARGE SCALE GENOMIC DNA]</scope>
    <source>
        <strain evidence="3">A17</strain>
        <strain evidence="4 5">cv. Jemalong A17</strain>
    </source>
</reference>
<dbReference type="EMBL" id="CM001219">
    <property type="protein sequence ID" value="KEH35535.1"/>
    <property type="molecule type" value="Genomic_DNA"/>
</dbReference>
<evidence type="ECO:0000313" key="4">
    <source>
        <dbReference type="EnsemblPlants" id="KEH35535"/>
    </source>
</evidence>